<dbReference type="HOGENOM" id="CLU_1661477_0_0_1"/>
<name>A0A0C3EUN0_PILCF</name>
<reference evidence="1 2" key="1">
    <citation type="submission" date="2014-04" db="EMBL/GenBank/DDBJ databases">
        <authorList>
            <consortium name="DOE Joint Genome Institute"/>
            <person name="Kuo A."/>
            <person name="Tarkka M."/>
            <person name="Buscot F."/>
            <person name="Kohler A."/>
            <person name="Nagy L.G."/>
            <person name="Floudas D."/>
            <person name="Copeland A."/>
            <person name="Barry K.W."/>
            <person name="Cichocki N."/>
            <person name="Veneault-Fourrey C."/>
            <person name="LaButti K."/>
            <person name="Lindquist E.A."/>
            <person name="Lipzen A."/>
            <person name="Lundell T."/>
            <person name="Morin E."/>
            <person name="Murat C."/>
            <person name="Sun H."/>
            <person name="Tunlid A."/>
            <person name="Henrissat B."/>
            <person name="Grigoriev I.V."/>
            <person name="Hibbett D.S."/>
            <person name="Martin F."/>
            <person name="Nordberg H.P."/>
            <person name="Cantor M.N."/>
            <person name="Hua S.X."/>
        </authorList>
    </citation>
    <scope>NUCLEOTIDE SEQUENCE [LARGE SCALE GENOMIC DNA]</scope>
    <source>
        <strain evidence="1 2">F 1598</strain>
    </source>
</reference>
<protein>
    <submittedName>
        <fullName evidence="1">Uncharacterized protein</fullName>
    </submittedName>
</protein>
<dbReference type="AlphaFoldDB" id="A0A0C3EUN0"/>
<proteinExistence type="predicted"/>
<accession>A0A0C3EUN0</accession>
<sequence length="159" mass="17959">MVGVNRSSMTGQSQVLVASTVAGVNQSNVTGQLQVLAASTMARVAQSSVTGQLQALAILARASRIVSRKLIPSNDDEWDRPRPRVTLKVRDPQTGHFINNVKVPHGKEWRLKPEDFTQLPFKRYSDFKEETFEEIKEAIEEEDNEEFFDAQESLEDERL</sequence>
<dbReference type="Proteomes" id="UP000054166">
    <property type="component" value="Unassembled WGS sequence"/>
</dbReference>
<dbReference type="InParanoid" id="A0A0C3EUN0"/>
<evidence type="ECO:0000313" key="1">
    <source>
        <dbReference type="EMBL" id="KIM71531.1"/>
    </source>
</evidence>
<dbReference type="EMBL" id="KN833285">
    <property type="protein sequence ID" value="KIM71531.1"/>
    <property type="molecule type" value="Genomic_DNA"/>
</dbReference>
<organism evidence="1 2">
    <name type="scientific">Piloderma croceum (strain F 1598)</name>
    <dbReference type="NCBI Taxonomy" id="765440"/>
    <lineage>
        <taxon>Eukaryota</taxon>
        <taxon>Fungi</taxon>
        <taxon>Dikarya</taxon>
        <taxon>Basidiomycota</taxon>
        <taxon>Agaricomycotina</taxon>
        <taxon>Agaricomycetes</taxon>
        <taxon>Agaricomycetidae</taxon>
        <taxon>Atheliales</taxon>
        <taxon>Atheliaceae</taxon>
        <taxon>Piloderma</taxon>
    </lineage>
</organism>
<reference evidence="2" key="2">
    <citation type="submission" date="2015-01" db="EMBL/GenBank/DDBJ databases">
        <title>Evolutionary Origins and Diversification of the Mycorrhizal Mutualists.</title>
        <authorList>
            <consortium name="DOE Joint Genome Institute"/>
            <consortium name="Mycorrhizal Genomics Consortium"/>
            <person name="Kohler A."/>
            <person name="Kuo A."/>
            <person name="Nagy L.G."/>
            <person name="Floudas D."/>
            <person name="Copeland A."/>
            <person name="Barry K.W."/>
            <person name="Cichocki N."/>
            <person name="Veneault-Fourrey C."/>
            <person name="LaButti K."/>
            <person name="Lindquist E.A."/>
            <person name="Lipzen A."/>
            <person name="Lundell T."/>
            <person name="Morin E."/>
            <person name="Murat C."/>
            <person name="Riley R."/>
            <person name="Ohm R."/>
            <person name="Sun H."/>
            <person name="Tunlid A."/>
            <person name="Henrissat B."/>
            <person name="Grigoriev I.V."/>
            <person name="Hibbett D.S."/>
            <person name="Martin F."/>
        </authorList>
    </citation>
    <scope>NUCLEOTIDE SEQUENCE [LARGE SCALE GENOMIC DNA]</scope>
    <source>
        <strain evidence="2">F 1598</strain>
    </source>
</reference>
<evidence type="ECO:0000313" key="2">
    <source>
        <dbReference type="Proteomes" id="UP000054166"/>
    </source>
</evidence>
<gene>
    <name evidence="1" type="ORF">PILCRDRAFT_16989</name>
</gene>
<keyword evidence="2" id="KW-1185">Reference proteome</keyword>